<proteinExistence type="predicted"/>
<evidence type="ECO:0000313" key="1">
    <source>
        <dbReference type="EMBL" id="BBX98426.1"/>
    </source>
</evidence>
<dbReference type="AlphaFoldDB" id="A0A1X1YND3"/>
<evidence type="ECO:0000313" key="2">
    <source>
        <dbReference type="Proteomes" id="UP000466396"/>
    </source>
</evidence>
<dbReference type="KEGG" id="mlj:MLAC_37200"/>
<reference evidence="1 2" key="1">
    <citation type="journal article" date="2019" name="Emerg. Microbes Infect.">
        <title>Comprehensive subspecies identification of 175 nontuberculous mycobacteria species based on 7547 genomic profiles.</title>
        <authorList>
            <person name="Matsumoto Y."/>
            <person name="Kinjo T."/>
            <person name="Motooka D."/>
            <person name="Nabeya D."/>
            <person name="Jung N."/>
            <person name="Uechi K."/>
            <person name="Horii T."/>
            <person name="Iida T."/>
            <person name="Fujita J."/>
            <person name="Nakamura S."/>
        </authorList>
    </citation>
    <scope>NUCLEOTIDE SEQUENCE [LARGE SCALE GENOMIC DNA]</scope>
    <source>
        <strain evidence="1 2">JCM 15657</strain>
    </source>
</reference>
<organism evidence="1 2">
    <name type="scientific">Mycobacterium lacus</name>
    <dbReference type="NCBI Taxonomy" id="169765"/>
    <lineage>
        <taxon>Bacteria</taxon>
        <taxon>Bacillati</taxon>
        <taxon>Actinomycetota</taxon>
        <taxon>Actinomycetes</taxon>
        <taxon>Mycobacteriales</taxon>
        <taxon>Mycobacteriaceae</taxon>
        <taxon>Mycobacterium</taxon>
    </lineage>
</organism>
<protein>
    <submittedName>
        <fullName evidence="1">Uncharacterized protein</fullName>
    </submittedName>
</protein>
<gene>
    <name evidence="1" type="ORF">MLAC_37200</name>
</gene>
<name>A0A1X1YND3_9MYCO</name>
<dbReference type="STRING" id="169765.AWC15_15385"/>
<dbReference type="OrthoDB" id="4753518at2"/>
<dbReference type="RefSeq" id="WP_085157938.1">
    <property type="nucleotide sequence ID" value="NZ_AP022581.1"/>
</dbReference>
<dbReference type="Proteomes" id="UP000466396">
    <property type="component" value="Chromosome"/>
</dbReference>
<dbReference type="EMBL" id="AP022581">
    <property type="protein sequence ID" value="BBX98426.1"/>
    <property type="molecule type" value="Genomic_DNA"/>
</dbReference>
<accession>A0A1X1YND3</accession>
<keyword evidence="2" id="KW-1185">Reference proteome</keyword>
<sequence>MRFAVTLLLWLATTAALVVAVPAAWAQHNLVDEDGYAAMAQQAARDPALQSAAAAELTTRATALIAEHGSRYPVDSSRVHDAAAAFTASPSFPPLFAAANRAAHGWLFSDPRSGTGDAWVVDLAPMLNDSSLQRMLSDYGVSVPAKLTVPLTVSVPSRAEALHQGQLRRLAAWGPWATAGLLALTGGCGLLTLVAARRRGKALSSLGVSALLVGAGGWAAIEVGGRYVNDALNRTTGDIRRIADVMVSHAEGSLHRWLNLTLLAGVTLVVVGVLVAMLGTLFKRG</sequence>